<dbReference type="EMBL" id="CAJOBC010001790">
    <property type="protein sequence ID" value="CAF3698891.1"/>
    <property type="molecule type" value="Genomic_DNA"/>
</dbReference>
<dbReference type="OrthoDB" id="10255285at2759"/>
<comment type="caution">
    <text evidence="4">The sequence shown here is derived from an EMBL/GenBank/DDBJ whole genome shotgun (WGS) entry which is preliminary data.</text>
</comment>
<keyword evidence="3" id="KW-0653">Protein transport</keyword>
<dbReference type="GO" id="GO:0017080">
    <property type="term" value="F:sodium channel regulator activity"/>
    <property type="evidence" value="ECO:0007669"/>
    <property type="project" value="TreeGrafter"/>
</dbReference>
<dbReference type="SUPFAM" id="SSF55724">
    <property type="entry name" value="Mog1p/PsbP-like"/>
    <property type="match status" value="1"/>
</dbReference>
<dbReference type="Pfam" id="PF04603">
    <property type="entry name" value="Mog1"/>
    <property type="match status" value="1"/>
</dbReference>
<dbReference type="GO" id="GO:0044325">
    <property type="term" value="F:transmembrane transporter binding"/>
    <property type="evidence" value="ECO:0007669"/>
    <property type="project" value="TreeGrafter"/>
</dbReference>
<dbReference type="InterPro" id="IPR016123">
    <property type="entry name" value="Mog1/PsbP_a/b/a-sand"/>
</dbReference>
<dbReference type="GO" id="GO:0006606">
    <property type="term" value="P:protein import into nucleus"/>
    <property type="evidence" value="ECO:0007669"/>
    <property type="project" value="TreeGrafter"/>
</dbReference>
<dbReference type="PANTHER" id="PTHR15837">
    <property type="entry name" value="RAN GUANINE NUCLEOTIDE RELEASE FACTOR"/>
    <property type="match status" value="1"/>
</dbReference>
<evidence type="ECO:0000256" key="1">
    <source>
        <dbReference type="ARBA" id="ARBA00010307"/>
    </source>
</evidence>
<evidence type="ECO:0000256" key="3">
    <source>
        <dbReference type="ARBA" id="ARBA00022927"/>
    </source>
</evidence>
<evidence type="ECO:0000313" key="5">
    <source>
        <dbReference type="EMBL" id="CAF3698891.1"/>
    </source>
</evidence>
<dbReference type="Proteomes" id="UP000663829">
    <property type="component" value="Unassembled WGS sequence"/>
</dbReference>
<dbReference type="Proteomes" id="UP000681722">
    <property type="component" value="Unassembled WGS sequence"/>
</dbReference>
<dbReference type="GO" id="GO:0005634">
    <property type="term" value="C:nucleus"/>
    <property type="evidence" value="ECO:0007669"/>
    <property type="project" value="TreeGrafter"/>
</dbReference>
<dbReference type="PANTHER" id="PTHR15837:SF0">
    <property type="entry name" value="RAN GUANINE NUCLEOTIDE RELEASE FACTOR"/>
    <property type="match status" value="1"/>
</dbReference>
<dbReference type="GO" id="GO:0005085">
    <property type="term" value="F:guanyl-nucleotide exchange factor activity"/>
    <property type="evidence" value="ECO:0007669"/>
    <property type="project" value="TreeGrafter"/>
</dbReference>
<evidence type="ECO:0000313" key="4">
    <source>
        <dbReference type="EMBL" id="CAF0919288.1"/>
    </source>
</evidence>
<reference evidence="4" key="1">
    <citation type="submission" date="2021-02" db="EMBL/GenBank/DDBJ databases">
        <authorList>
            <person name="Nowell W R."/>
        </authorList>
    </citation>
    <scope>NUCLEOTIDE SEQUENCE</scope>
</reference>
<keyword evidence="2" id="KW-0813">Transport</keyword>
<dbReference type="InterPro" id="IPR007681">
    <property type="entry name" value="Mog1"/>
</dbReference>
<gene>
    <name evidence="4" type="ORF">GPM918_LOCUS9564</name>
    <name evidence="5" type="ORF">SRO942_LOCUS9565</name>
</gene>
<dbReference type="GO" id="GO:0042391">
    <property type="term" value="P:regulation of membrane potential"/>
    <property type="evidence" value="ECO:0007669"/>
    <property type="project" value="TreeGrafter"/>
</dbReference>
<protein>
    <recommendedName>
        <fullName evidence="7">Ran guanine nucleotide release factor</fullName>
    </recommendedName>
</protein>
<keyword evidence="6" id="KW-1185">Reference proteome</keyword>
<evidence type="ECO:0000256" key="2">
    <source>
        <dbReference type="ARBA" id="ARBA00022448"/>
    </source>
</evidence>
<evidence type="ECO:0008006" key="7">
    <source>
        <dbReference type="Google" id="ProtNLM"/>
    </source>
</evidence>
<accession>A0A814AZ21</accession>
<comment type="similarity">
    <text evidence="1">Belongs to the MOG1 family.</text>
</comment>
<sequence length="197" mass="22308">MTRAKRQLFGGAIQAFLPDTAVDASVVRHVPDNQEVFVHTSSDQSLIIEILEQANVDDSNAIKYHFDALAEANDASNANDHITDKIEQIPNNSLTVQRVSTAYYLFGRQKISKYNEQAKNLVSLHLCLLRLNELNTDILISFNDPLFVNEDSSSHATIDSASSNNRWTFTDFQNFYQSFEIVDFGLFTPQQQDIEMN</sequence>
<evidence type="ECO:0000313" key="6">
    <source>
        <dbReference type="Proteomes" id="UP000663829"/>
    </source>
</evidence>
<dbReference type="GO" id="GO:0031267">
    <property type="term" value="F:small GTPase binding"/>
    <property type="evidence" value="ECO:0007669"/>
    <property type="project" value="TreeGrafter"/>
</dbReference>
<dbReference type="EMBL" id="CAJNOQ010001790">
    <property type="protein sequence ID" value="CAF0919288.1"/>
    <property type="molecule type" value="Genomic_DNA"/>
</dbReference>
<proteinExistence type="inferred from homology"/>
<name>A0A814AZ21_9BILA</name>
<dbReference type="AlphaFoldDB" id="A0A814AZ21"/>
<dbReference type="Gene3D" id="3.40.1000.10">
    <property type="entry name" value="Mog1/PsbP, alpha/beta/alpha sandwich"/>
    <property type="match status" value="1"/>
</dbReference>
<organism evidence="4 6">
    <name type="scientific">Didymodactylos carnosus</name>
    <dbReference type="NCBI Taxonomy" id="1234261"/>
    <lineage>
        <taxon>Eukaryota</taxon>
        <taxon>Metazoa</taxon>
        <taxon>Spiralia</taxon>
        <taxon>Gnathifera</taxon>
        <taxon>Rotifera</taxon>
        <taxon>Eurotatoria</taxon>
        <taxon>Bdelloidea</taxon>
        <taxon>Philodinida</taxon>
        <taxon>Philodinidae</taxon>
        <taxon>Didymodactylos</taxon>
    </lineage>
</organism>